<keyword evidence="8" id="KW-0560">Oxidoreductase</keyword>
<dbReference type="EC" id="1.14.12.17" evidence="8"/>
<reference evidence="8 9" key="1">
    <citation type="submission" date="2020-07" db="EMBL/GenBank/DDBJ databases">
        <title>Genomic Encyclopedia of Type Strains, Phase IV (KMG-IV): sequencing the most valuable type-strain genomes for metagenomic binning, comparative biology and taxonomic classification.</title>
        <authorList>
            <person name="Goeker M."/>
        </authorList>
    </citation>
    <scope>NUCLEOTIDE SEQUENCE [LARGE SCALE GENOMIC DNA]</scope>
    <source>
        <strain evidence="8 9">DSM 29043</strain>
    </source>
</reference>
<dbReference type="GO" id="GO:0071949">
    <property type="term" value="F:FAD binding"/>
    <property type="evidence" value="ECO:0007669"/>
    <property type="project" value="TreeGrafter"/>
</dbReference>
<protein>
    <submittedName>
        <fullName evidence="8">Nitric oxide dioxygenase</fullName>
        <ecNumber evidence="8">1.14.12.17</ecNumber>
    </submittedName>
</protein>
<dbReference type="GO" id="GO:0019825">
    <property type="term" value="F:oxygen binding"/>
    <property type="evidence" value="ECO:0007669"/>
    <property type="project" value="InterPro"/>
</dbReference>
<dbReference type="GO" id="GO:0071500">
    <property type="term" value="P:cellular response to nitrosative stress"/>
    <property type="evidence" value="ECO:0007669"/>
    <property type="project" value="TreeGrafter"/>
</dbReference>
<dbReference type="InterPro" id="IPR000971">
    <property type="entry name" value="Globin"/>
</dbReference>
<dbReference type="GO" id="GO:0046210">
    <property type="term" value="P:nitric oxide catabolic process"/>
    <property type="evidence" value="ECO:0007669"/>
    <property type="project" value="TreeGrafter"/>
</dbReference>
<comment type="caution">
    <text evidence="8">The sequence shown here is derived from an EMBL/GenBank/DDBJ whole genome shotgun (WGS) entry which is preliminary data.</text>
</comment>
<dbReference type="FunFam" id="1.10.490.10:FF:000003">
    <property type="entry name" value="Flavohemoprotein"/>
    <property type="match status" value="1"/>
</dbReference>
<dbReference type="GO" id="GO:0020037">
    <property type="term" value="F:heme binding"/>
    <property type="evidence" value="ECO:0007669"/>
    <property type="project" value="InterPro"/>
</dbReference>
<evidence type="ECO:0000256" key="4">
    <source>
        <dbReference type="ARBA" id="ARBA00022723"/>
    </source>
</evidence>
<evidence type="ECO:0000256" key="5">
    <source>
        <dbReference type="ARBA" id="ARBA00023004"/>
    </source>
</evidence>
<dbReference type="GO" id="GO:0046872">
    <property type="term" value="F:metal ion binding"/>
    <property type="evidence" value="ECO:0007669"/>
    <property type="project" value="UniProtKB-KW"/>
</dbReference>
<dbReference type="AlphaFoldDB" id="A0A7Y9Y234"/>
<evidence type="ECO:0000259" key="7">
    <source>
        <dbReference type="PROSITE" id="PS01033"/>
    </source>
</evidence>
<dbReference type="EMBL" id="JACBZF010000017">
    <property type="protein sequence ID" value="NYH97201.1"/>
    <property type="molecule type" value="Genomic_DNA"/>
</dbReference>
<evidence type="ECO:0000313" key="8">
    <source>
        <dbReference type="EMBL" id="NYH97201.1"/>
    </source>
</evidence>
<dbReference type="SUPFAM" id="SSF46458">
    <property type="entry name" value="Globin-like"/>
    <property type="match status" value="1"/>
</dbReference>
<dbReference type="InterPro" id="IPR009050">
    <property type="entry name" value="Globin-like_sf"/>
</dbReference>
<keyword evidence="2 6" id="KW-0349">Heme</keyword>
<dbReference type="PANTHER" id="PTHR43396:SF3">
    <property type="entry name" value="FLAVOHEMOPROTEIN"/>
    <property type="match status" value="1"/>
</dbReference>
<keyword evidence="8" id="KW-0223">Dioxygenase</keyword>
<organism evidence="8 9">
    <name type="scientific">Novosphingobium marinum</name>
    <dbReference type="NCBI Taxonomy" id="1514948"/>
    <lineage>
        <taxon>Bacteria</taxon>
        <taxon>Pseudomonadati</taxon>
        <taxon>Pseudomonadota</taxon>
        <taxon>Alphaproteobacteria</taxon>
        <taxon>Sphingomonadales</taxon>
        <taxon>Sphingomonadaceae</taxon>
        <taxon>Novosphingobium</taxon>
    </lineage>
</organism>
<dbReference type="Proteomes" id="UP000522081">
    <property type="component" value="Unassembled WGS sequence"/>
</dbReference>
<evidence type="ECO:0000313" key="9">
    <source>
        <dbReference type="Proteomes" id="UP000522081"/>
    </source>
</evidence>
<keyword evidence="5" id="KW-0408">Iron</keyword>
<comment type="similarity">
    <text evidence="6">Belongs to the globin family.</text>
</comment>
<evidence type="ECO:0000256" key="3">
    <source>
        <dbReference type="ARBA" id="ARBA00022621"/>
    </source>
</evidence>
<gene>
    <name evidence="8" type="ORF">FHS75_003562</name>
</gene>
<proteinExistence type="inferred from homology"/>
<dbReference type="PANTHER" id="PTHR43396">
    <property type="entry name" value="FLAVOHEMOPROTEIN"/>
    <property type="match status" value="1"/>
</dbReference>
<keyword evidence="6" id="KW-0813">Transport</keyword>
<name>A0A7Y9Y234_9SPHN</name>
<dbReference type="CDD" id="cd08922">
    <property type="entry name" value="FHb-globin"/>
    <property type="match status" value="1"/>
</dbReference>
<dbReference type="GO" id="GO:0008941">
    <property type="term" value="F:nitric oxide dioxygenase NAD(P)H activity"/>
    <property type="evidence" value="ECO:0007669"/>
    <property type="project" value="UniProtKB-EC"/>
</dbReference>
<comment type="similarity">
    <text evidence="1">In the C-terminal section; belongs to the flavoprotein pyridine nucleotide cytochrome reductase family.</text>
</comment>
<dbReference type="GO" id="GO:0005344">
    <property type="term" value="F:oxygen carrier activity"/>
    <property type="evidence" value="ECO:0007669"/>
    <property type="project" value="UniProtKB-KW"/>
</dbReference>
<dbReference type="Pfam" id="PF00042">
    <property type="entry name" value="Globin"/>
    <property type="match status" value="1"/>
</dbReference>
<dbReference type="PROSITE" id="PS01033">
    <property type="entry name" value="GLOBIN"/>
    <property type="match status" value="1"/>
</dbReference>
<feature type="domain" description="Globin" evidence="7">
    <location>
        <begin position="1"/>
        <end position="138"/>
    </location>
</feature>
<accession>A0A7Y9Y234</accession>
<keyword evidence="4" id="KW-0479">Metal-binding</keyword>
<evidence type="ECO:0000256" key="6">
    <source>
        <dbReference type="RuleBase" id="RU000356"/>
    </source>
</evidence>
<sequence length="147" mass="16361">MLSADTMATVKATAPALREHGLDITKRMYARMFAQNPEVKMMFDQAAQESGEQPKRLAAAIIAYAENVDKLENLSGPVMRMARRHVETHVKPEHYPIVAENLLAAIKDVLGDAASDEVLEAWAEAYWFLADILIAKEDELYAEEAAD</sequence>
<evidence type="ECO:0000256" key="2">
    <source>
        <dbReference type="ARBA" id="ARBA00022617"/>
    </source>
</evidence>
<keyword evidence="3 6" id="KW-0561">Oxygen transport</keyword>
<dbReference type="InterPro" id="IPR012292">
    <property type="entry name" value="Globin/Proto"/>
</dbReference>
<keyword evidence="9" id="KW-1185">Reference proteome</keyword>
<evidence type="ECO:0000256" key="1">
    <source>
        <dbReference type="ARBA" id="ARBA00006401"/>
    </source>
</evidence>
<dbReference type="Gene3D" id="1.10.490.10">
    <property type="entry name" value="Globins"/>
    <property type="match status" value="1"/>
</dbReference>